<dbReference type="GO" id="GO:0051603">
    <property type="term" value="P:proteolysis involved in protein catabolic process"/>
    <property type="evidence" value="ECO:0007669"/>
    <property type="project" value="InterPro"/>
</dbReference>
<dbReference type="PROSITE" id="PS00854">
    <property type="entry name" value="PROTEASOME_BETA_1"/>
    <property type="match status" value="1"/>
</dbReference>
<dbReference type="PANTHER" id="PTHR32194:SF2">
    <property type="entry name" value="PROTEASOME SUBUNIT BETA TYPE-1"/>
    <property type="match status" value="1"/>
</dbReference>
<dbReference type="Proteomes" id="UP000268350">
    <property type="component" value="Unassembled WGS sequence"/>
</dbReference>
<dbReference type="SUPFAM" id="SSF56235">
    <property type="entry name" value="N-terminal nucleophile aminohydrolases (Ntn hydrolases)"/>
    <property type="match status" value="1"/>
</dbReference>
<evidence type="ECO:0000256" key="4">
    <source>
        <dbReference type="ARBA" id="ARBA00026071"/>
    </source>
</evidence>
<comment type="function">
    <text evidence="5">Component of the proteasome, a multicatalytic proteinase complex which is characterized by its ability to cleave peptides with Arg, Phe, Tyr, Leu, and Glu adjacent to the leaving group at neutral or slightly basic pH. The proteasome has an ATP-dependent proteolytic activity.</text>
</comment>
<accession>A0A3B0J8I7</accession>
<evidence type="ECO:0000256" key="5">
    <source>
        <dbReference type="RuleBase" id="RU004203"/>
    </source>
</evidence>
<evidence type="ECO:0000256" key="1">
    <source>
        <dbReference type="ARBA" id="ARBA00022490"/>
    </source>
</evidence>
<dbReference type="AlphaFoldDB" id="A0A3B0J8I7"/>
<keyword evidence="1 5" id="KW-0963">Cytoplasm</keyword>
<proteinExistence type="inferred from homology"/>
<dbReference type="EMBL" id="OUUW01000003">
    <property type="protein sequence ID" value="SPP78564.1"/>
    <property type="molecule type" value="Genomic_DNA"/>
</dbReference>
<dbReference type="Gene3D" id="3.60.20.10">
    <property type="entry name" value="Glutamine Phosphoribosylpyrophosphate, subunit 1, domain 1"/>
    <property type="match status" value="1"/>
</dbReference>
<organism evidence="6 7">
    <name type="scientific">Drosophila guanche</name>
    <name type="common">Fruit fly</name>
    <dbReference type="NCBI Taxonomy" id="7266"/>
    <lineage>
        <taxon>Eukaryota</taxon>
        <taxon>Metazoa</taxon>
        <taxon>Ecdysozoa</taxon>
        <taxon>Arthropoda</taxon>
        <taxon>Hexapoda</taxon>
        <taxon>Insecta</taxon>
        <taxon>Pterygota</taxon>
        <taxon>Neoptera</taxon>
        <taxon>Endopterygota</taxon>
        <taxon>Diptera</taxon>
        <taxon>Brachycera</taxon>
        <taxon>Muscomorpha</taxon>
        <taxon>Ephydroidea</taxon>
        <taxon>Drosophilidae</taxon>
        <taxon>Drosophila</taxon>
        <taxon>Sophophora</taxon>
    </lineage>
</organism>
<keyword evidence="2 5" id="KW-0647">Proteasome</keyword>
<dbReference type="InterPro" id="IPR023333">
    <property type="entry name" value="Proteasome_suB-type"/>
</dbReference>
<evidence type="ECO:0000313" key="6">
    <source>
        <dbReference type="EMBL" id="SPP78564.1"/>
    </source>
</evidence>
<comment type="subunit">
    <text evidence="5">Component of the proteasome complex.</text>
</comment>
<dbReference type="InterPro" id="IPR029055">
    <property type="entry name" value="Ntn_hydrolases_N"/>
</dbReference>
<comment type="function">
    <text evidence="3">Non-catalytic component of the proteasome, a multicatalytic proteinase complex which is characterized by its ability to cleave peptides with Arg, Phe, Tyr, Leu, and Glu adjacent to the leaving group at neutral or slightly basic pH. The proteasome has an ATP-dependent proteolytic activity.</text>
</comment>
<dbReference type="GO" id="GO:0005839">
    <property type="term" value="C:proteasome core complex"/>
    <property type="evidence" value="ECO:0007669"/>
    <property type="project" value="InterPro"/>
</dbReference>
<dbReference type="GO" id="GO:0005737">
    <property type="term" value="C:cytoplasm"/>
    <property type="evidence" value="ECO:0007669"/>
    <property type="project" value="UniProtKB-SubCell"/>
</dbReference>
<dbReference type="Pfam" id="PF00227">
    <property type="entry name" value="Proteasome"/>
    <property type="match status" value="1"/>
</dbReference>
<dbReference type="PROSITE" id="PS51476">
    <property type="entry name" value="PROTEASOME_BETA_2"/>
    <property type="match status" value="1"/>
</dbReference>
<comment type="subcellular location">
    <subcellularLocation>
        <location evidence="5">Cytoplasm</location>
    </subcellularLocation>
    <subcellularLocation>
        <location evidence="5">Nucleus</location>
    </subcellularLocation>
</comment>
<evidence type="ECO:0000256" key="3">
    <source>
        <dbReference type="ARBA" id="ARBA00024953"/>
    </source>
</evidence>
<dbReference type="OMA" id="QYQRRHL"/>
<dbReference type="InterPro" id="IPR001353">
    <property type="entry name" value="Proteasome_sua/b"/>
</dbReference>
<evidence type="ECO:0000313" key="7">
    <source>
        <dbReference type="Proteomes" id="UP000268350"/>
    </source>
</evidence>
<keyword evidence="5" id="KW-0539">Nucleus</keyword>
<gene>
    <name evidence="6" type="ORF">DGUA_6G011231</name>
</gene>
<evidence type="ECO:0000256" key="2">
    <source>
        <dbReference type="ARBA" id="ARBA00022942"/>
    </source>
</evidence>
<dbReference type="STRING" id="7266.A0A3B0J8I7"/>
<name>A0A3B0J8I7_DROGU</name>
<dbReference type="GO" id="GO:0005634">
    <property type="term" value="C:nucleus"/>
    <property type="evidence" value="ECO:0007669"/>
    <property type="project" value="UniProtKB-SubCell"/>
</dbReference>
<dbReference type="InterPro" id="IPR016050">
    <property type="entry name" value="Proteasome_bsu_CS"/>
</dbReference>
<keyword evidence="7" id="KW-1185">Reference proteome</keyword>
<dbReference type="PANTHER" id="PTHR32194">
    <property type="entry name" value="METALLOPROTEASE TLDD"/>
    <property type="match status" value="1"/>
</dbReference>
<reference evidence="7" key="1">
    <citation type="submission" date="2018-01" db="EMBL/GenBank/DDBJ databases">
        <authorList>
            <person name="Alioto T."/>
            <person name="Alioto T."/>
        </authorList>
    </citation>
    <scope>NUCLEOTIDE SEQUENCE [LARGE SCALE GENOMIC DNA]</scope>
</reference>
<comment type="subunit">
    <text evidence="4">The 26S proteasome consists of a 20S proteasome core and two 19S regulatory subunits. The 20S proteasome core is composed of 28 subunits that are arranged in four stacked rings, resulting in a barrel-shaped structure. The two end rings are each formed by seven alpha subunits, and the two central rings are each formed by seven beta subunits. The catalytic chamber with the active sites is on the inside of the barrel.</text>
</comment>
<comment type="similarity">
    <text evidence="5">Belongs to the peptidase T1B family.</text>
</comment>
<protein>
    <recommendedName>
        <fullName evidence="5">Proteasome subunit beta</fullName>
    </recommendedName>
</protein>
<sequence length="228" mass="25311">MDRRRHLGRRPMPMTFQAHNIKIPNIYEHASGTVLAIAGKDFVVIGCDTGVCSDNAILSRTQTKLCPISDQMVLATAGCWSDAVALTNQLKMEQQFYEREHFKSMSIESMAQMLSVVQYQRRHLPYDVCPILGGIDQDGQGAVYIYDCIGLLQREGYCAEGSAGAMLQPLLDSQIGCHETVTKERALSIAKDALIMAARSDQYTGDLVIINIITRDGIELHQMELSQN</sequence>
<dbReference type="OrthoDB" id="268479at2759"/>